<sequence>MLVYGLNVYLDCVSVLAEVIENRTDASLHISTKKTGEAFKRSFCFLTTIYTKLFFDVINAFYPMIKFFFPVAIIHICNGYSSRTLSPYKVPIA</sequence>
<dbReference type="EMBL" id="QNSF01000003">
    <property type="protein sequence ID" value="RBP95438.1"/>
    <property type="molecule type" value="Genomic_DNA"/>
</dbReference>
<accession>A0A366K2Q7</accession>
<dbReference type="Proteomes" id="UP000252731">
    <property type="component" value="Unassembled WGS sequence"/>
</dbReference>
<evidence type="ECO:0000313" key="1">
    <source>
        <dbReference type="EMBL" id="RBP95438.1"/>
    </source>
</evidence>
<proteinExistence type="predicted"/>
<gene>
    <name evidence="1" type="ORF">DFO70_103482</name>
</gene>
<reference evidence="1 2" key="1">
    <citation type="submission" date="2018-06" db="EMBL/GenBank/DDBJ databases">
        <title>Freshwater and sediment microbial communities from various areas in North America, analyzing microbe dynamics in response to fracking.</title>
        <authorList>
            <person name="Lamendella R."/>
        </authorList>
    </citation>
    <scope>NUCLEOTIDE SEQUENCE [LARGE SCALE GENOMIC DNA]</scope>
    <source>
        <strain evidence="1 2">14_TX</strain>
    </source>
</reference>
<comment type="caution">
    <text evidence="1">The sequence shown here is derived from an EMBL/GenBank/DDBJ whole genome shotgun (WGS) entry which is preliminary data.</text>
</comment>
<name>A0A366K2Q7_CYTFI</name>
<dbReference type="AlphaFoldDB" id="A0A366K2Q7"/>
<organism evidence="1 2">
    <name type="scientific">Cytobacillus firmus</name>
    <name type="common">Bacillus firmus</name>
    <dbReference type="NCBI Taxonomy" id="1399"/>
    <lineage>
        <taxon>Bacteria</taxon>
        <taxon>Bacillati</taxon>
        <taxon>Bacillota</taxon>
        <taxon>Bacilli</taxon>
        <taxon>Bacillales</taxon>
        <taxon>Bacillaceae</taxon>
        <taxon>Cytobacillus</taxon>
    </lineage>
</organism>
<keyword evidence="2" id="KW-1185">Reference proteome</keyword>
<protein>
    <submittedName>
        <fullName evidence="1">Uncharacterized protein</fullName>
    </submittedName>
</protein>
<evidence type="ECO:0000313" key="2">
    <source>
        <dbReference type="Proteomes" id="UP000252731"/>
    </source>
</evidence>